<dbReference type="InterPro" id="IPR001509">
    <property type="entry name" value="Epimerase_deHydtase"/>
</dbReference>
<feature type="domain" description="NAD-dependent epimerase/dehydratase" evidence="2">
    <location>
        <begin position="3"/>
        <end position="239"/>
    </location>
</feature>
<protein>
    <submittedName>
        <fullName evidence="3">Epimerase</fullName>
    </submittedName>
</protein>
<accession>A0AAD0P5U4</accession>
<dbReference type="InterPro" id="IPR036291">
    <property type="entry name" value="NAD(P)-bd_dom_sf"/>
</dbReference>
<dbReference type="Pfam" id="PF01370">
    <property type="entry name" value="Epimerase"/>
    <property type="match status" value="1"/>
</dbReference>
<dbReference type="EMBL" id="CP021965">
    <property type="protein sequence ID" value="AWV36046.1"/>
    <property type="molecule type" value="Genomic_DNA"/>
</dbReference>
<evidence type="ECO:0000259" key="2">
    <source>
        <dbReference type="Pfam" id="PF01370"/>
    </source>
</evidence>
<gene>
    <name evidence="3" type="ORF">CD191_27515</name>
</gene>
<proteinExistence type="inferred from homology"/>
<reference evidence="3 4" key="1">
    <citation type="submission" date="2017-06" db="EMBL/GenBank/DDBJ databases">
        <title>Complete genome sequence of Paenibacillus odorifer CBA7130.</title>
        <authorList>
            <person name="Nam Y.-D."/>
            <person name="Kang J."/>
            <person name="Chung W.-H."/>
        </authorList>
    </citation>
    <scope>NUCLEOTIDE SEQUENCE [LARGE SCALE GENOMIC DNA]</scope>
    <source>
        <strain evidence="3 4">CBA7130</strain>
    </source>
</reference>
<dbReference type="Gene3D" id="3.90.25.10">
    <property type="entry name" value="UDP-galactose 4-epimerase, domain 1"/>
    <property type="match status" value="1"/>
</dbReference>
<dbReference type="AlphaFoldDB" id="A0AAD0P5U4"/>
<sequence>MNVFILGGAGFIGAHLTKKMCESNYNVTVYDRHITDKSLPDVEFTAIEGDFLTEDHFDNLLENQDVVIHLISTVSPYSSMLNITDSYRNDVIKTLELLEAAKRKRIKKVIFLSSGGTVYGDFNEVDLLNEDSNSHPLNHYGIMKLTIEKILLMYNQLYDMNNIILRVANPYGPGQDPEKKIGAISVFLDTILTRNTITVWGDGSTVRDYIEISDVIEAVMSAVEYIHTEHNVKPIFNVGTGIGTSIIEIIKQIEIITKVKAHVDYKGMRDIDVKRNVLDPRRAKEYLGFESKINVDQGIRKLLSERDKFLRE</sequence>
<evidence type="ECO:0000256" key="1">
    <source>
        <dbReference type="ARBA" id="ARBA00007637"/>
    </source>
</evidence>
<name>A0AAD0P5U4_9BACL</name>
<evidence type="ECO:0000313" key="4">
    <source>
        <dbReference type="Proteomes" id="UP000249163"/>
    </source>
</evidence>
<organism evidence="3 4">
    <name type="scientific">Paenibacillus odorifer</name>
    <dbReference type="NCBI Taxonomy" id="189426"/>
    <lineage>
        <taxon>Bacteria</taxon>
        <taxon>Bacillati</taxon>
        <taxon>Bacillota</taxon>
        <taxon>Bacilli</taxon>
        <taxon>Bacillales</taxon>
        <taxon>Paenibacillaceae</taxon>
        <taxon>Paenibacillus</taxon>
    </lineage>
</organism>
<dbReference type="Proteomes" id="UP000249163">
    <property type="component" value="Chromosome"/>
</dbReference>
<dbReference type="Gene3D" id="3.40.50.720">
    <property type="entry name" value="NAD(P)-binding Rossmann-like Domain"/>
    <property type="match status" value="1"/>
</dbReference>
<comment type="similarity">
    <text evidence="1">Belongs to the NAD(P)-dependent epimerase/dehydratase family.</text>
</comment>
<dbReference type="RefSeq" id="WP_111505741.1">
    <property type="nucleotide sequence ID" value="NZ_CP021965.1"/>
</dbReference>
<dbReference type="SUPFAM" id="SSF51735">
    <property type="entry name" value="NAD(P)-binding Rossmann-fold domains"/>
    <property type="match status" value="1"/>
</dbReference>
<evidence type="ECO:0000313" key="3">
    <source>
        <dbReference type="EMBL" id="AWV36046.1"/>
    </source>
</evidence>
<dbReference type="PANTHER" id="PTHR43000">
    <property type="entry name" value="DTDP-D-GLUCOSE 4,6-DEHYDRATASE-RELATED"/>
    <property type="match status" value="1"/>
</dbReference>